<dbReference type="Gene3D" id="3.30.450.20">
    <property type="entry name" value="PAS domain"/>
    <property type="match status" value="1"/>
</dbReference>
<sequence length="365" mass="41850">MVDKMEREKIDENVDFQVLNAIADLVRVLDYKEKVVFVNKAMEDLLGYDPDKKVCILGEDLFDPEITKRALMSGEVIQREENIGSMVFSVKCSPIINKKGEILGVVEVFRNVTMARKLQKELIDKNRFMTNETNAASLIQKKVLPDKGFIKNLKVNYLYKPSTILSGDMFDVFQIDDDNIGMYIADSVGHGFAASMVTMFIKSMVRTLDKSVQNSPKKTLTELCKRFTSLKLEIENYFTCFYGVYNLKKRSFTFSNAGHLPLPLRVRNREALSLESRGYPISRFFAKPDYEEKEIKLHAGDYLLFMTDGVEEARNPDKEAFGHKRVLDIVSNYNSDILDNINNELEEFTDSPQVDDISMLLVSVW</sequence>
<dbReference type="InterPro" id="IPR052016">
    <property type="entry name" value="Bact_Sigma-Reg"/>
</dbReference>
<dbReference type="Proteomes" id="UP000070174">
    <property type="component" value="Unassembled WGS sequence"/>
</dbReference>
<accession>A0A133PSX6</accession>
<reference evidence="3 4" key="1">
    <citation type="submission" date="2016-01" db="EMBL/GenBank/DDBJ databases">
        <authorList>
            <person name="Oliw E.H."/>
        </authorList>
    </citation>
    <scope>NUCLEOTIDE SEQUENCE [LARGE SCALE GENOMIC DNA]</scope>
    <source>
        <strain evidence="3 4">CMW7756A</strain>
    </source>
</reference>
<name>A0A133PSX6_9FIRM</name>
<evidence type="ECO:0000256" key="1">
    <source>
        <dbReference type="ARBA" id="ARBA00022801"/>
    </source>
</evidence>
<dbReference type="InterPro" id="IPR001932">
    <property type="entry name" value="PPM-type_phosphatase-like_dom"/>
</dbReference>
<feature type="domain" description="PAS" evidence="2">
    <location>
        <begin position="11"/>
        <end position="52"/>
    </location>
</feature>
<dbReference type="PANTHER" id="PTHR43156:SF2">
    <property type="entry name" value="STAGE II SPORULATION PROTEIN E"/>
    <property type="match status" value="1"/>
</dbReference>
<evidence type="ECO:0000313" key="4">
    <source>
        <dbReference type="Proteomes" id="UP000070174"/>
    </source>
</evidence>
<dbReference type="InterPro" id="IPR036457">
    <property type="entry name" value="PPM-type-like_dom_sf"/>
</dbReference>
<comment type="caution">
    <text evidence="3">The sequence shown here is derived from an EMBL/GenBank/DDBJ whole genome shotgun (WGS) entry which is preliminary data.</text>
</comment>
<dbReference type="PROSITE" id="PS50112">
    <property type="entry name" value="PAS"/>
    <property type="match status" value="1"/>
</dbReference>
<dbReference type="PATRIC" id="fig|54005.3.peg.12"/>
<dbReference type="AlphaFoldDB" id="A0A133PSX6"/>
<protein>
    <submittedName>
        <fullName evidence="3">Stage II sporulation protein E</fullName>
    </submittedName>
</protein>
<dbReference type="PANTHER" id="PTHR43156">
    <property type="entry name" value="STAGE II SPORULATION PROTEIN E-RELATED"/>
    <property type="match status" value="1"/>
</dbReference>
<dbReference type="Pfam" id="PF07228">
    <property type="entry name" value="SpoIIE"/>
    <property type="match status" value="1"/>
</dbReference>
<dbReference type="RefSeq" id="WP_197407873.1">
    <property type="nucleotide sequence ID" value="NZ_KQ957084.1"/>
</dbReference>
<dbReference type="Gene3D" id="3.60.40.10">
    <property type="entry name" value="PPM-type phosphatase domain"/>
    <property type="match status" value="1"/>
</dbReference>
<dbReference type="InterPro" id="IPR035965">
    <property type="entry name" value="PAS-like_dom_sf"/>
</dbReference>
<dbReference type="SMART" id="SM00331">
    <property type="entry name" value="PP2C_SIG"/>
    <property type="match status" value="1"/>
</dbReference>
<keyword evidence="1" id="KW-0378">Hydrolase</keyword>
<dbReference type="CDD" id="cd00130">
    <property type="entry name" value="PAS"/>
    <property type="match status" value="1"/>
</dbReference>
<dbReference type="InterPro" id="IPR000014">
    <property type="entry name" value="PAS"/>
</dbReference>
<dbReference type="GO" id="GO:0016791">
    <property type="term" value="F:phosphatase activity"/>
    <property type="evidence" value="ECO:0007669"/>
    <property type="project" value="TreeGrafter"/>
</dbReference>
<evidence type="ECO:0000313" key="3">
    <source>
        <dbReference type="EMBL" id="KXA31883.1"/>
    </source>
</evidence>
<dbReference type="SUPFAM" id="SSF55785">
    <property type="entry name" value="PYP-like sensor domain (PAS domain)"/>
    <property type="match status" value="1"/>
</dbReference>
<dbReference type="SUPFAM" id="SSF81606">
    <property type="entry name" value="PP2C-like"/>
    <property type="match status" value="1"/>
</dbReference>
<evidence type="ECO:0000259" key="2">
    <source>
        <dbReference type="PROSITE" id="PS50112"/>
    </source>
</evidence>
<organism evidence="3">
    <name type="scientific">Peptoniphilus harei</name>
    <dbReference type="NCBI Taxonomy" id="54005"/>
    <lineage>
        <taxon>Bacteria</taxon>
        <taxon>Bacillati</taxon>
        <taxon>Bacillota</taxon>
        <taxon>Tissierellia</taxon>
        <taxon>Tissierellales</taxon>
        <taxon>Peptoniphilaceae</taxon>
        <taxon>Peptoniphilus</taxon>
    </lineage>
</organism>
<gene>
    <name evidence="3" type="ORF">HMPREF3229_00012</name>
</gene>
<dbReference type="EMBL" id="LRQE01000001">
    <property type="protein sequence ID" value="KXA31883.1"/>
    <property type="molecule type" value="Genomic_DNA"/>
</dbReference>
<proteinExistence type="predicted"/>
<dbReference type="Pfam" id="PF13188">
    <property type="entry name" value="PAS_8"/>
    <property type="match status" value="1"/>
</dbReference>